<proteinExistence type="predicted"/>
<organism evidence="1 2">
    <name type="scientific">Photobacterium marinum</name>
    <dbReference type="NCBI Taxonomy" id="1056511"/>
    <lineage>
        <taxon>Bacteria</taxon>
        <taxon>Pseudomonadati</taxon>
        <taxon>Pseudomonadota</taxon>
        <taxon>Gammaproteobacteria</taxon>
        <taxon>Vibrionales</taxon>
        <taxon>Vibrionaceae</taxon>
        <taxon>Photobacterium</taxon>
    </lineage>
</organism>
<gene>
    <name evidence="1" type="ORF">C942_04257</name>
</gene>
<evidence type="ECO:0000313" key="2">
    <source>
        <dbReference type="Proteomes" id="UP000011134"/>
    </source>
</evidence>
<name>L8JGB5_9GAMM</name>
<dbReference type="AlphaFoldDB" id="L8JGB5"/>
<dbReference type="OrthoDB" id="5700647at2"/>
<reference evidence="1 2" key="1">
    <citation type="submission" date="2012-12" db="EMBL/GenBank/DDBJ databases">
        <title>Genome Assembly of Photobacterium sp. AK15.</title>
        <authorList>
            <person name="Khatri I."/>
            <person name="Vaidya B."/>
            <person name="Srinivas T.N.R."/>
            <person name="Subramanian S."/>
            <person name="Pinnaka A."/>
        </authorList>
    </citation>
    <scope>NUCLEOTIDE SEQUENCE [LARGE SCALE GENOMIC DNA]</scope>
    <source>
        <strain evidence="1 2">AK15</strain>
    </source>
</reference>
<dbReference type="PATRIC" id="fig|1056511.3.peg.1087"/>
<dbReference type="Proteomes" id="UP000011134">
    <property type="component" value="Unassembled WGS sequence"/>
</dbReference>
<comment type="caution">
    <text evidence="1">The sequence shown here is derived from an EMBL/GenBank/DDBJ whole genome shotgun (WGS) entry which is preliminary data.</text>
</comment>
<dbReference type="RefSeq" id="WP_007463303.1">
    <property type="nucleotide sequence ID" value="NZ_AMZO01000006.1"/>
</dbReference>
<accession>L8JGB5</accession>
<evidence type="ECO:0000313" key="1">
    <source>
        <dbReference type="EMBL" id="ELR66559.1"/>
    </source>
</evidence>
<dbReference type="EMBL" id="AMZO01000006">
    <property type="protein sequence ID" value="ELR66559.1"/>
    <property type="molecule type" value="Genomic_DNA"/>
</dbReference>
<sequence length="111" mass="12868">MQNIQTQSEQEYQKWLRAFYKGSFFVKGWDSIKRELHSKVGSQCDEIGQLLDELGDLIGREWAKDNHIRKIDTDDLKQWGDHLRHAGKKSADDVTAAIHTIKEQAFQRLAA</sequence>
<protein>
    <submittedName>
        <fullName evidence="1">Uncharacterized protein</fullName>
    </submittedName>
</protein>
<keyword evidence="2" id="KW-1185">Reference proteome</keyword>